<gene>
    <name evidence="1" type="ORF">CEXT_47701</name>
</gene>
<sequence length="117" mass="13159">MGESGLGEMECLECIHVIYWVGINPRKGKHASYSRNAASNAPEESAVCSQRLQNSRLNYEVWYKICPTGGNCCGKWNAWNVSTSSVWSGSIHGKVNMPAIPGMLHPMHLRDCWFDWQ</sequence>
<dbReference type="EMBL" id="BPLR01015459">
    <property type="protein sequence ID" value="GIY76276.1"/>
    <property type="molecule type" value="Genomic_DNA"/>
</dbReference>
<proteinExistence type="predicted"/>
<keyword evidence="2" id="KW-1185">Reference proteome</keyword>
<comment type="caution">
    <text evidence="1">The sequence shown here is derived from an EMBL/GenBank/DDBJ whole genome shotgun (WGS) entry which is preliminary data.</text>
</comment>
<reference evidence="1 2" key="1">
    <citation type="submission" date="2021-06" db="EMBL/GenBank/DDBJ databases">
        <title>Caerostris extrusa draft genome.</title>
        <authorList>
            <person name="Kono N."/>
            <person name="Arakawa K."/>
        </authorList>
    </citation>
    <scope>NUCLEOTIDE SEQUENCE [LARGE SCALE GENOMIC DNA]</scope>
</reference>
<dbReference type="Proteomes" id="UP001054945">
    <property type="component" value="Unassembled WGS sequence"/>
</dbReference>
<evidence type="ECO:0000313" key="1">
    <source>
        <dbReference type="EMBL" id="GIY76276.1"/>
    </source>
</evidence>
<evidence type="ECO:0000313" key="2">
    <source>
        <dbReference type="Proteomes" id="UP001054945"/>
    </source>
</evidence>
<dbReference type="AlphaFoldDB" id="A0AAV4W2T2"/>
<name>A0AAV4W2T2_CAEEX</name>
<protein>
    <submittedName>
        <fullName evidence="1">Uncharacterized protein</fullName>
    </submittedName>
</protein>
<organism evidence="1 2">
    <name type="scientific">Caerostris extrusa</name>
    <name type="common">Bark spider</name>
    <name type="synonym">Caerostris bankana</name>
    <dbReference type="NCBI Taxonomy" id="172846"/>
    <lineage>
        <taxon>Eukaryota</taxon>
        <taxon>Metazoa</taxon>
        <taxon>Ecdysozoa</taxon>
        <taxon>Arthropoda</taxon>
        <taxon>Chelicerata</taxon>
        <taxon>Arachnida</taxon>
        <taxon>Araneae</taxon>
        <taxon>Araneomorphae</taxon>
        <taxon>Entelegynae</taxon>
        <taxon>Araneoidea</taxon>
        <taxon>Araneidae</taxon>
        <taxon>Caerostris</taxon>
    </lineage>
</organism>
<accession>A0AAV4W2T2</accession>